<dbReference type="PANTHER" id="PTHR33169">
    <property type="entry name" value="PADR-FAMILY TRANSCRIPTIONAL REGULATOR"/>
    <property type="match status" value="1"/>
</dbReference>
<protein>
    <submittedName>
        <fullName evidence="2">PadR family transcriptional regulator</fullName>
    </submittedName>
</protein>
<dbReference type="Gene3D" id="1.10.10.10">
    <property type="entry name" value="Winged helix-like DNA-binding domain superfamily/Winged helix DNA-binding domain"/>
    <property type="match status" value="1"/>
</dbReference>
<evidence type="ECO:0000259" key="1">
    <source>
        <dbReference type="Pfam" id="PF03551"/>
    </source>
</evidence>
<dbReference type="RefSeq" id="WP_302036650.1">
    <property type="nucleotide sequence ID" value="NZ_JAUKPO010000002.1"/>
</dbReference>
<dbReference type="SUPFAM" id="SSF46785">
    <property type="entry name" value="Winged helix' DNA-binding domain"/>
    <property type="match status" value="1"/>
</dbReference>
<proteinExistence type="predicted"/>
<dbReference type="InterPro" id="IPR005149">
    <property type="entry name" value="Tscrpt_reg_PadR_N"/>
</dbReference>
<dbReference type="Pfam" id="PF03551">
    <property type="entry name" value="PadR"/>
    <property type="match status" value="1"/>
</dbReference>
<sequence>MHSPELLKGMLKTIILKLLSEHKRMYGYEIIQAIKEISDGKIDMAVAAIYPVLHKLRDEGSLTIEKVAMGERVRIYYSLTPDGSSAAKEKIEELTDFLGTISKLMDFKPGLQSLFLV</sequence>
<evidence type="ECO:0000313" key="3">
    <source>
        <dbReference type="Proteomes" id="UP001168528"/>
    </source>
</evidence>
<keyword evidence="3" id="KW-1185">Reference proteome</keyword>
<feature type="domain" description="Transcription regulator PadR N-terminal" evidence="1">
    <location>
        <begin position="15"/>
        <end position="88"/>
    </location>
</feature>
<name>A0ABT8R182_9BACT</name>
<evidence type="ECO:0000313" key="2">
    <source>
        <dbReference type="EMBL" id="MDO1445852.1"/>
    </source>
</evidence>
<dbReference type="EMBL" id="JAUKPO010000002">
    <property type="protein sequence ID" value="MDO1445852.1"/>
    <property type="molecule type" value="Genomic_DNA"/>
</dbReference>
<comment type="caution">
    <text evidence="2">The sequence shown here is derived from an EMBL/GenBank/DDBJ whole genome shotgun (WGS) entry which is preliminary data.</text>
</comment>
<dbReference type="InterPro" id="IPR036390">
    <property type="entry name" value="WH_DNA-bd_sf"/>
</dbReference>
<dbReference type="PANTHER" id="PTHR33169:SF14">
    <property type="entry name" value="TRANSCRIPTIONAL REGULATOR RV3488"/>
    <property type="match status" value="1"/>
</dbReference>
<dbReference type="InterPro" id="IPR036388">
    <property type="entry name" value="WH-like_DNA-bd_sf"/>
</dbReference>
<organism evidence="2 3">
    <name type="scientific">Rhodocytophaga aerolata</name>
    <dbReference type="NCBI Taxonomy" id="455078"/>
    <lineage>
        <taxon>Bacteria</taxon>
        <taxon>Pseudomonadati</taxon>
        <taxon>Bacteroidota</taxon>
        <taxon>Cytophagia</taxon>
        <taxon>Cytophagales</taxon>
        <taxon>Rhodocytophagaceae</taxon>
        <taxon>Rhodocytophaga</taxon>
    </lineage>
</organism>
<reference evidence="2" key="1">
    <citation type="submission" date="2023-07" db="EMBL/GenBank/DDBJ databases">
        <title>The genome sequence of Rhodocytophaga aerolata KACC 12507.</title>
        <authorList>
            <person name="Zhang X."/>
        </authorList>
    </citation>
    <scope>NUCLEOTIDE SEQUENCE</scope>
    <source>
        <strain evidence="2">KACC 12507</strain>
    </source>
</reference>
<dbReference type="Proteomes" id="UP001168528">
    <property type="component" value="Unassembled WGS sequence"/>
</dbReference>
<gene>
    <name evidence="2" type="ORF">Q0590_06295</name>
</gene>
<dbReference type="InterPro" id="IPR052509">
    <property type="entry name" value="Metal_resp_DNA-bind_regulator"/>
</dbReference>
<accession>A0ABT8R182</accession>